<evidence type="ECO:0000313" key="3">
    <source>
        <dbReference type="EMBL" id="BDZ47668.1"/>
    </source>
</evidence>
<dbReference type="Proteomes" id="UP001321498">
    <property type="component" value="Chromosome"/>
</dbReference>
<proteinExistence type="inferred from homology"/>
<feature type="domain" description="Peptidase S9A N-terminal" evidence="2">
    <location>
        <begin position="5"/>
        <end position="427"/>
    </location>
</feature>
<dbReference type="InterPro" id="IPR023302">
    <property type="entry name" value="Pept_S9A_N"/>
</dbReference>
<dbReference type="InterPro" id="IPR051543">
    <property type="entry name" value="Serine_Peptidase_S9A"/>
</dbReference>
<dbReference type="SUPFAM" id="SSF50993">
    <property type="entry name" value="Peptidase/esterase 'gauge' domain"/>
    <property type="match status" value="1"/>
</dbReference>
<dbReference type="Gene3D" id="2.130.10.120">
    <property type="entry name" value="Prolyl oligopeptidase, N-terminal domain"/>
    <property type="match status" value="1"/>
</dbReference>
<sequence length="527" mass="57717">MSTPPVAKRVPTTREHHGDVVTDPYEWLRAKEDPEVLAHLEAENAYTEDQLSSLEPLRTRIFDEISSRIQQTDLSVPLREGAWWYYTRSVEGKQYGISCRAPIADAEDWDPPVLEPGTPVEGEQVLLDSNVEAEGHDFFSLGTFDVSADGRLLAYATDVVGDERYTLRIRDLETGVDRPDEVRGTAPGAVLSPDGAHVFYTTVDESWRPDTVWRHSIGGDSEDVVVFREPDERFWVGIGISRSRRYLTLELDSKITSEVWLLPADDPTGEFRVVWPRREGVEYSVSHAVLGGDDRLLILHNDGATNFELVSVAAADPQGPREVVLPADPETRLEGVSSFAGHVAVAFRRRGLARVGLLALPGLTAPDSENPGPLRELPFDEPLFTAHLAGNPEWDQPTLRLGYGSFVTPATVFDYDVESGALRLRKRQPVLGGYDPTDYEQRRVWAPAADGALVPVSLVARREVFDRPPTAGPPPVLLYGYGSYEASMDPSFSPRGCPFSTAACSTPSRTCAAAASSAGSGTSRAGC</sequence>
<dbReference type="InterPro" id="IPR029058">
    <property type="entry name" value="AB_hydrolase_fold"/>
</dbReference>
<organism evidence="3 4">
    <name type="scientific">Naasia aerilata</name>
    <dbReference type="NCBI Taxonomy" id="1162966"/>
    <lineage>
        <taxon>Bacteria</taxon>
        <taxon>Bacillati</taxon>
        <taxon>Actinomycetota</taxon>
        <taxon>Actinomycetes</taxon>
        <taxon>Micrococcales</taxon>
        <taxon>Microbacteriaceae</taxon>
        <taxon>Naasia</taxon>
    </lineage>
</organism>
<evidence type="ECO:0000259" key="2">
    <source>
        <dbReference type="Pfam" id="PF02897"/>
    </source>
</evidence>
<keyword evidence="4" id="KW-1185">Reference proteome</keyword>
<protein>
    <recommendedName>
        <fullName evidence="2">Peptidase S9A N-terminal domain-containing protein</fullName>
    </recommendedName>
</protein>
<evidence type="ECO:0000256" key="1">
    <source>
        <dbReference type="ARBA" id="ARBA00005228"/>
    </source>
</evidence>
<dbReference type="Gene3D" id="3.40.50.1820">
    <property type="entry name" value="alpha/beta hydrolase"/>
    <property type="match status" value="1"/>
</dbReference>
<gene>
    <name evidence="3" type="ORF">GCM10025866_35770</name>
</gene>
<comment type="similarity">
    <text evidence="1">Belongs to the peptidase S9A family.</text>
</comment>
<dbReference type="PANTHER" id="PTHR11757:SF19">
    <property type="entry name" value="PROLYL ENDOPEPTIDASE-LIKE"/>
    <property type="match status" value="1"/>
</dbReference>
<dbReference type="PANTHER" id="PTHR11757">
    <property type="entry name" value="PROTEASE FAMILY S9A OLIGOPEPTIDASE"/>
    <property type="match status" value="1"/>
</dbReference>
<dbReference type="Pfam" id="PF02897">
    <property type="entry name" value="Peptidase_S9_N"/>
    <property type="match status" value="1"/>
</dbReference>
<reference evidence="4" key="1">
    <citation type="journal article" date="2019" name="Int. J. Syst. Evol. Microbiol.">
        <title>The Global Catalogue of Microorganisms (GCM) 10K type strain sequencing project: providing services to taxonomists for standard genome sequencing and annotation.</title>
        <authorList>
            <consortium name="The Broad Institute Genomics Platform"/>
            <consortium name="The Broad Institute Genome Sequencing Center for Infectious Disease"/>
            <person name="Wu L."/>
            <person name="Ma J."/>
        </authorList>
    </citation>
    <scope>NUCLEOTIDE SEQUENCE [LARGE SCALE GENOMIC DNA]</scope>
    <source>
        <strain evidence="4">NBRC 108725</strain>
    </source>
</reference>
<evidence type="ECO:0000313" key="4">
    <source>
        <dbReference type="Proteomes" id="UP001321498"/>
    </source>
</evidence>
<accession>A0ABN6XRX2</accession>
<dbReference type="EMBL" id="AP027731">
    <property type="protein sequence ID" value="BDZ47668.1"/>
    <property type="molecule type" value="Genomic_DNA"/>
</dbReference>
<name>A0ABN6XRX2_9MICO</name>